<dbReference type="KEGG" id="geo:Geob_0821"/>
<keyword evidence="7 8" id="KW-0472">Membrane</keyword>
<dbReference type="Pfam" id="PF01594">
    <property type="entry name" value="AI-2E_transport"/>
    <property type="match status" value="1"/>
</dbReference>
<dbReference type="HOGENOM" id="CLU_031275_8_0_7"/>
<feature type="transmembrane region" description="Helical" evidence="8">
    <location>
        <begin position="12"/>
        <end position="29"/>
    </location>
</feature>
<evidence type="ECO:0000256" key="4">
    <source>
        <dbReference type="ARBA" id="ARBA00022475"/>
    </source>
</evidence>
<dbReference type="PANTHER" id="PTHR21716">
    <property type="entry name" value="TRANSMEMBRANE PROTEIN"/>
    <property type="match status" value="1"/>
</dbReference>
<gene>
    <name evidence="9" type="ordered locus">Geob_0821</name>
</gene>
<evidence type="ECO:0000256" key="6">
    <source>
        <dbReference type="ARBA" id="ARBA00022989"/>
    </source>
</evidence>
<evidence type="ECO:0000256" key="2">
    <source>
        <dbReference type="ARBA" id="ARBA00009773"/>
    </source>
</evidence>
<evidence type="ECO:0000256" key="8">
    <source>
        <dbReference type="SAM" id="Phobius"/>
    </source>
</evidence>
<protein>
    <submittedName>
        <fullName evidence="9">Membrane protein, UPF0118 superfamily</fullName>
    </submittedName>
</protein>
<proteinExistence type="inferred from homology"/>
<evidence type="ECO:0000256" key="1">
    <source>
        <dbReference type="ARBA" id="ARBA00004651"/>
    </source>
</evidence>
<organism evidence="9 10">
    <name type="scientific">Geotalea daltonii (strain DSM 22248 / JCM 15807 / FRC-32)</name>
    <name type="common">Geobacter daltonii</name>
    <dbReference type="NCBI Taxonomy" id="316067"/>
    <lineage>
        <taxon>Bacteria</taxon>
        <taxon>Pseudomonadati</taxon>
        <taxon>Thermodesulfobacteriota</taxon>
        <taxon>Desulfuromonadia</taxon>
        <taxon>Geobacterales</taxon>
        <taxon>Geobacteraceae</taxon>
        <taxon>Geotalea</taxon>
    </lineage>
</organism>
<dbReference type="OrthoDB" id="5391695at2"/>
<dbReference type="eggNOG" id="COG0628">
    <property type="taxonomic scope" value="Bacteria"/>
</dbReference>
<feature type="transmembrane region" description="Helical" evidence="8">
    <location>
        <begin position="307"/>
        <end position="334"/>
    </location>
</feature>
<keyword evidence="4" id="KW-1003">Cell membrane</keyword>
<dbReference type="EMBL" id="CP001390">
    <property type="protein sequence ID" value="ACM19183.1"/>
    <property type="molecule type" value="Genomic_DNA"/>
</dbReference>
<sequence length="347" mass="38609">MRETPERKSFLSHVLVASLALLLLSGYFIHHTLSALLTSLVLAYLLNPLLKYLELKGLGRLPALGIIYVALAAILTVSSFILAPYLGHQLQTLKDTIPYYVLNLKGELTQWQFQLSPYYSGEEGIWLLQRGKESFDRMTQALSGLGYNRLTAIFYGIFNLILAPILIFFMLLYKQMCKDMVKRLIPLGHRRQMIDLGRRINSSLERFIIGMAIDCTLVAILTAFALWMLDIQFAVLNGLLAGFASVVPILGVTIAVIPPLLIGYAQTGDISVIAKVCLLYFIINVIIEGNLIKPLVMRHTLRLNPLVVIFAVMAMGELMGFWGIVLAIPLAAVVKICAGEFRNRGTP</sequence>
<name>B9M1B3_GEODF</name>
<keyword evidence="5 8" id="KW-0812">Transmembrane</keyword>
<feature type="transmembrane region" description="Helical" evidence="8">
    <location>
        <begin position="65"/>
        <end position="86"/>
    </location>
</feature>
<dbReference type="GO" id="GO:0005886">
    <property type="term" value="C:plasma membrane"/>
    <property type="evidence" value="ECO:0007669"/>
    <property type="project" value="UniProtKB-SubCell"/>
</dbReference>
<dbReference type="PANTHER" id="PTHR21716:SF53">
    <property type="entry name" value="PERMEASE PERM-RELATED"/>
    <property type="match status" value="1"/>
</dbReference>
<comment type="subcellular location">
    <subcellularLocation>
        <location evidence="1">Cell membrane</location>
        <topology evidence="1">Multi-pass membrane protein</topology>
    </subcellularLocation>
</comment>
<evidence type="ECO:0000256" key="5">
    <source>
        <dbReference type="ARBA" id="ARBA00022692"/>
    </source>
</evidence>
<evidence type="ECO:0000313" key="10">
    <source>
        <dbReference type="Proteomes" id="UP000007721"/>
    </source>
</evidence>
<feature type="transmembrane region" description="Helical" evidence="8">
    <location>
        <begin position="152"/>
        <end position="173"/>
    </location>
</feature>
<reference evidence="9 10" key="1">
    <citation type="submission" date="2009-01" db="EMBL/GenBank/DDBJ databases">
        <title>Complete sequence of Geobacter sp. FRC-32.</title>
        <authorList>
            <consortium name="US DOE Joint Genome Institute"/>
            <person name="Lucas S."/>
            <person name="Copeland A."/>
            <person name="Lapidus A."/>
            <person name="Glavina del Rio T."/>
            <person name="Dalin E."/>
            <person name="Tice H."/>
            <person name="Bruce D."/>
            <person name="Goodwin L."/>
            <person name="Pitluck S."/>
            <person name="Saunders E."/>
            <person name="Brettin T."/>
            <person name="Detter J.C."/>
            <person name="Han C."/>
            <person name="Larimer F."/>
            <person name="Land M."/>
            <person name="Hauser L."/>
            <person name="Kyrpides N."/>
            <person name="Ovchinnikova G."/>
            <person name="Kostka J."/>
            <person name="Richardson P."/>
        </authorList>
    </citation>
    <scope>NUCLEOTIDE SEQUENCE [LARGE SCALE GENOMIC DNA]</scope>
    <source>
        <strain evidence="10">DSM 22248 / JCM 15807 / FRC-32</strain>
    </source>
</reference>
<feature type="transmembrane region" description="Helical" evidence="8">
    <location>
        <begin position="35"/>
        <end position="53"/>
    </location>
</feature>
<keyword evidence="10" id="KW-1185">Reference proteome</keyword>
<dbReference type="InterPro" id="IPR002549">
    <property type="entry name" value="AI-2E-like"/>
</dbReference>
<evidence type="ECO:0000313" key="9">
    <source>
        <dbReference type="EMBL" id="ACM19183.1"/>
    </source>
</evidence>
<dbReference type="RefSeq" id="WP_012645912.1">
    <property type="nucleotide sequence ID" value="NC_011979.1"/>
</dbReference>
<keyword evidence="3" id="KW-0813">Transport</keyword>
<feature type="transmembrane region" description="Helical" evidence="8">
    <location>
        <begin position="269"/>
        <end position="287"/>
    </location>
</feature>
<feature type="transmembrane region" description="Helical" evidence="8">
    <location>
        <begin position="235"/>
        <end position="257"/>
    </location>
</feature>
<accession>B9M1B3</accession>
<evidence type="ECO:0000256" key="3">
    <source>
        <dbReference type="ARBA" id="ARBA00022448"/>
    </source>
</evidence>
<keyword evidence="6 8" id="KW-1133">Transmembrane helix</keyword>
<comment type="similarity">
    <text evidence="2">Belongs to the autoinducer-2 exporter (AI-2E) (TC 2.A.86) family.</text>
</comment>
<feature type="transmembrane region" description="Helical" evidence="8">
    <location>
        <begin position="207"/>
        <end position="229"/>
    </location>
</feature>
<dbReference type="Proteomes" id="UP000007721">
    <property type="component" value="Chromosome"/>
</dbReference>
<dbReference type="STRING" id="316067.Geob_0821"/>
<evidence type="ECO:0000256" key="7">
    <source>
        <dbReference type="ARBA" id="ARBA00023136"/>
    </source>
</evidence>
<dbReference type="GO" id="GO:0055085">
    <property type="term" value="P:transmembrane transport"/>
    <property type="evidence" value="ECO:0007669"/>
    <property type="project" value="TreeGrafter"/>
</dbReference>
<dbReference type="AlphaFoldDB" id="B9M1B3"/>